<dbReference type="PROSITE" id="PS00136">
    <property type="entry name" value="SUBTILASE_ASP"/>
    <property type="match status" value="1"/>
</dbReference>
<feature type="active site" description="Charge relay system" evidence="6">
    <location>
        <position position="337"/>
    </location>
</feature>
<feature type="active site" description="Charge relay system" evidence="6">
    <location>
        <position position="150"/>
    </location>
</feature>
<proteinExistence type="inferred from homology"/>
<organism evidence="10 11">
    <name type="scientific">Schizothecium vesticola</name>
    <dbReference type="NCBI Taxonomy" id="314040"/>
    <lineage>
        <taxon>Eukaryota</taxon>
        <taxon>Fungi</taxon>
        <taxon>Dikarya</taxon>
        <taxon>Ascomycota</taxon>
        <taxon>Pezizomycotina</taxon>
        <taxon>Sordariomycetes</taxon>
        <taxon>Sordariomycetidae</taxon>
        <taxon>Sordariales</taxon>
        <taxon>Schizotheciaceae</taxon>
        <taxon>Schizothecium</taxon>
    </lineage>
</organism>
<keyword evidence="11" id="KW-1185">Reference proteome</keyword>
<evidence type="ECO:0000313" key="11">
    <source>
        <dbReference type="Proteomes" id="UP001172155"/>
    </source>
</evidence>
<protein>
    <submittedName>
        <fullName evidence="10">Peptidase S8/S53 domain-containing protein</fullName>
    </submittedName>
</protein>
<dbReference type="EMBL" id="JAUKUD010000001">
    <property type="protein sequence ID" value="KAK0752747.1"/>
    <property type="molecule type" value="Genomic_DNA"/>
</dbReference>
<dbReference type="Pfam" id="PF00082">
    <property type="entry name" value="Peptidase_S8"/>
    <property type="match status" value="1"/>
</dbReference>
<dbReference type="InterPro" id="IPR037045">
    <property type="entry name" value="S8pro/Inhibitor_I9_sf"/>
</dbReference>
<dbReference type="Gene3D" id="3.30.70.80">
    <property type="entry name" value="Peptidase S8 propeptide/proteinase inhibitor I9"/>
    <property type="match status" value="1"/>
</dbReference>
<name>A0AA40KBL4_9PEZI</name>
<dbReference type="Pfam" id="PF05922">
    <property type="entry name" value="Inhibitor_I9"/>
    <property type="match status" value="1"/>
</dbReference>
<comment type="caution">
    <text evidence="10">The sequence shown here is derived from an EMBL/GenBank/DDBJ whole genome shotgun (WGS) entry which is preliminary data.</text>
</comment>
<feature type="domain" description="Inhibitor I9" evidence="9">
    <location>
        <begin position="43"/>
        <end position="106"/>
    </location>
</feature>
<dbReference type="AlphaFoldDB" id="A0AA40KBL4"/>
<dbReference type="PRINTS" id="PR00723">
    <property type="entry name" value="SUBTILISIN"/>
</dbReference>
<feature type="chain" id="PRO_5041268018" evidence="7">
    <location>
        <begin position="22"/>
        <end position="393"/>
    </location>
</feature>
<evidence type="ECO:0000313" key="10">
    <source>
        <dbReference type="EMBL" id="KAK0752747.1"/>
    </source>
</evidence>
<dbReference type="PANTHER" id="PTHR43806">
    <property type="entry name" value="PEPTIDASE S8"/>
    <property type="match status" value="1"/>
</dbReference>
<dbReference type="PROSITE" id="PS51892">
    <property type="entry name" value="SUBTILASE"/>
    <property type="match status" value="1"/>
</dbReference>
<dbReference type="GO" id="GO:0005576">
    <property type="term" value="C:extracellular region"/>
    <property type="evidence" value="ECO:0007669"/>
    <property type="project" value="UniProtKB-ARBA"/>
</dbReference>
<evidence type="ECO:0000256" key="6">
    <source>
        <dbReference type="PROSITE-ProRule" id="PRU01240"/>
    </source>
</evidence>
<evidence type="ECO:0000256" key="3">
    <source>
        <dbReference type="ARBA" id="ARBA00022729"/>
    </source>
</evidence>
<sequence length="393" mass="40105">MHLPFIALALLLAALATPASASSNRPSPLLKWRTTTSSIPGKYIVKFKDTATNISLNSVLTSHKPDHVFRAPGFKGFSASLDTASLATIRALPDVEFVEEDSIVSINGVTAQEGAPWNLARLSSRTWTPGEDTYRYEESAGAGTCVYVVDTGVDGTHPELAGRVVWGVNTAGDNISTDGNGHGTAVAGVAAGIIHGVAKRSTVVVVKVLNAGGSGTTSGVIAGLSFIVTDSSTRTGCPNGTVANISLGGSRSTAINAAAAALVNSGVFVSVAAGGSDDDVQFYSPASEPSVFTVGATDIEDAKSWSSNHGEGVDLFAPGEDITAPWIGGGNALSGTSFSAAHVSGLAAYFLGLKPNMPVPELGKYIQSVATRDVITGLPVGTKNLLAYNGIDL</sequence>
<dbReference type="InterPro" id="IPR010259">
    <property type="entry name" value="S8pro/Inhibitor_I9"/>
</dbReference>
<dbReference type="InterPro" id="IPR015500">
    <property type="entry name" value="Peptidase_S8_subtilisin-rel"/>
</dbReference>
<comment type="similarity">
    <text evidence="1 6">Belongs to the peptidase S8 family.</text>
</comment>
<feature type="active site" description="Charge relay system" evidence="6">
    <location>
        <position position="182"/>
    </location>
</feature>
<dbReference type="InterPro" id="IPR023827">
    <property type="entry name" value="Peptidase_S8_Asp-AS"/>
</dbReference>
<keyword evidence="2 6" id="KW-0645">Protease</keyword>
<accession>A0AA40KBL4</accession>
<feature type="domain" description="Peptidase S8/S53" evidence="8">
    <location>
        <begin position="141"/>
        <end position="370"/>
    </location>
</feature>
<dbReference type="SUPFAM" id="SSF52743">
    <property type="entry name" value="Subtilisin-like"/>
    <property type="match status" value="1"/>
</dbReference>
<dbReference type="GO" id="GO:0006508">
    <property type="term" value="P:proteolysis"/>
    <property type="evidence" value="ECO:0007669"/>
    <property type="project" value="UniProtKB-KW"/>
</dbReference>
<keyword evidence="4 6" id="KW-0378">Hydrolase</keyword>
<reference evidence="10" key="1">
    <citation type="submission" date="2023-06" db="EMBL/GenBank/DDBJ databases">
        <title>Genome-scale phylogeny and comparative genomics of the fungal order Sordariales.</title>
        <authorList>
            <consortium name="Lawrence Berkeley National Laboratory"/>
            <person name="Hensen N."/>
            <person name="Bonometti L."/>
            <person name="Westerberg I."/>
            <person name="Brannstrom I.O."/>
            <person name="Guillou S."/>
            <person name="Cros-Aarteil S."/>
            <person name="Calhoun S."/>
            <person name="Haridas S."/>
            <person name="Kuo A."/>
            <person name="Mondo S."/>
            <person name="Pangilinan J."/>
            <person name="Riley R."/>
            <person name="LaButti K."/>
            <person name="Andreopoulos B."/>
            <person name="Lipzen A."/>
            <person name="Chen C."/>
            <person name="Yanf M."/>
            <person name="Daum C."/>
            <person name="Ng V."/>
            <person name="Clum A."/>
            <person name="Steindorff A."/>
            <person name="Ohm R."/>
            <person name="Martin F."/>
            <person name="Silar P."/>
            <person name="Natvig D."/>
            <person name="Lalanne C."/>
            <person name="Gautier V."/>
            <person name="Ament-velasquez S.L."/>
            <person name="Kruys A."/>
            <person name="Hutchinson M.I."/>
            <person name="Powell A.J."/>
            <person name="Barry K."/>
            <person name="Miller A.N."/>
            <person name="Grigoriev I.V."/>
            <person name="Debuchy R."/>
            <person name="Gladieux P."/>
            <person name="Thoren M.H."/>
            <person name="Johannesson H."/>
        </authorList>
    </citation>
    <scope>NUCLEOTIDE SEQUENCE</scope>
    <source>
        <strain evidence="10">SMH3187-1</strain>
    </source>
</reference>
<dbReference type="FunFam" id="3.40.50.200:FF:000014">
    <property type="entry name" value="Proteinase K"/>
    <property type="match status" value="1"/>
</dbReference>
<dbReference type="Gene3D" id="3.40.50.200">
    <property type="entry name" value="Peptidase S8/S53 domain"/>
    <property type="match status" value="1"/>
</dbReference>
<dbReference type="InterPro" id="IPR050131">
    <property type="entry name" value="Peptidase_S8_subtilisin-like"/>
</dbReference>
<dbReference type="Proteomes" id="UP001172155">
    <property type="component" value="Unassembled WGS sequence"/>
</dbReference>
<dbReference type="GO" id="GO:0004252">
    <property type="term" value="F:serine-type endopeptidase activity"/>
    <property type="evidence" value="ECO:0007669"/>
    <property type="project" value="UniProtKB-UniRule"/>
</dbReference>
<evidence type="ECO:0000259" key="9">
    <source>
        <dbReference type="Pfam" id="PF05922"/>
    </source>
</evidence>
<dbReference type="InterPro" id="IPR036852">
    <property type="entry name" value="Peptidase_S8/S53_dom_sf"/>
</dbReference>
<evidence type="ECO:0000259" key="8">
    <source>
        <dbReference type="Pfam" id="PF00082"/>
    </source>
</evidence>
<dbReference type="InterPro" id="IPR034193">
    <property type="entry name" value="PCSK9_ProteinaseK-like"/>
</dbReference>
<evidence type="ECO:0000256" key="7">
    <source>
        <dbReference type="SAM" id="SignalP"/>
    </source>
</evidence>
<feature type="signal peptide" evidence="7">
    <location>
        <begin position="1"/>
        <end position="21"/>
    </location>
</feature>
<evidence type="ECO:0000256" key="5">
    <source>
        <dbReference type="ARBA" id="ARBA00022825"/>
    </source>
</evidence>
<dbReference type="CDD" id="cd04077">
    <property type="entry name" value="Peptidases_S8_PCSK9_ProteinaseK_like"/>
    <property type="match status" value="1"/>
</dbReference>
<keyword evidence="5 6" id="KW-0720">Serine protease</keyword>
<dbReference type="PANTHER" id="PTHR43806:SF58">
    <property type="entry name" value="ALKALINE PROTEASE 1-RELATED"/>
    <property type="match status" value="1"/>
</dbReference>
<dbReference type="PROSITE" id="PS00137">
    <property type="entry name" value="SUBTILASE_HIS"/>
    <property type="match status" value="1"/>
</dbReference>
<gene>
    <name evidence="10" type="ORF">B0T18DRAFT_313452</name>
</gene>
<evidence type="ECO:0000256" key="2">
    <source>
        <dbReference type="ARBA" id="ARBA00022670"/>
    </source>
</evidence>
<evidence type="ECO:0000256" key="4">
    <source>
        <dbReference type="ARBA" id="ARBA00022801"/>
    </source>
</evidence>
<evidence type="ECO:0000256" key="1">
    <source>
        <dbReference type="ARBA" id="ARBA00011073"/>
    </source>
</evidence>
<dbReference type="InterPro" id="IPR000209">
    <property type="entry name" value="Peptidase_S8/S53_dom"/>
</dbReference>
<dbReference type="InterPro" id="IPR022398">
    <property type="entry name" value="Peptidase_S8_His-AS"/>
</dbReference>
<keyword evidence="3 7" id="KW-0732">Signal</keyword>